<dbReference type="EMBL" id="QEAM01000579">
    <property type="protein sequence ID" value="TPX38735.1"/>
    <property type="molecule type" value="Genomic_DNA"/>
</dbReference>
<dbReference type="OrthoDB" id="10031156at2759"/>
<gene>
    <name evidence="1" type="ORF">SeLEV6574_g07665</name>
</gene>
<evidence type="ECO:0000313" key="2">
    <source>
        <dbReference type="Proteomes" id="UP000320475"/>
    </source>
</evidence>
<evidence type="ECO:0000313" key="1">
    <source>
        <dbReference type="EMBL" id="TPX38735.1"/>
    </source>
</evidence>
<dbReference type="AlphaFoldDB" id="A0A507CL54"/>
<reference evidence="1 2" key="1">
    <citation type="journal article" date="2019" name="Sci. Rep.">
        <title>Comparative genomics of chytrid fungi reveal insights into the obligate biotrophic and pathogenic lifestyle of Synchytrium endobioticum.</title>
        <authorList>
            <person name="van de Vossenberg B.T.L.H."/>
            <person name="Warris S."/>
            <person name="Nguyen H.D.T."/>
            <person name="van Gent-Pelzer M.P.E."/>
            <person name="Joly D.L."/>
            <person name="van de Geest H.C."/>
            <person name="Bonants P.J.M."/>
            <person name="Smith D.S."/>
            <person name="Levesque C.A."/>
            <person name="van der Lee T.A.J."/>
        </authorList>
    </citation>
    <scope>NUCLEOTIDE SEQUENCE [LARGE SCALE GENOMIC DNA]</scope>
    <source>
        <strain evidence="1 2">LEV6574</strain>
    </source>
</reference>
<dbReference type="Proteomes" id="UP000320475">
    <property type="component" value="Unassembled WGS sequence"/>
</dbReference>
<organism evidence="1 2">
    <name type="scientific">Synchytrium endobioticum</name>
    <dbReference type="NCBI Taxonomy" id="286115"/>
    <lineage>
        <taxon>Eukaryota</taxon>
        <taxon>Fungi</taxon>
        <taxon>Fungi incertae sedis</taxon>
        <taxon>Chytridiomycota</taxon>
        <taxon>Chytridiomycota incertae sedis</taxon>
        <taxon>Chytridiomycetes</taxon>
        <taxon>Synchytriales</taxon>
        <taxon>Synchytriaceae</taxon>
        <taxon>Synchytrium</taxon>
    </lineage>
</organism>
<name>A0A507CL54_9FUNG</name>
<dbReference type="Pfam" id="PF12449">
    <property type="entry name" value="DUF3684"/>
    <property type="match status" value="2"/>
</dbReference>
<proteinExistence type="predicted"/>
<dbReference type="PANTHER" id="PTHR47839">
    <property type="entry name" value="DOMAIN PROTEIN, PUTATIVE (AFU_ORTHOLOGUE AFUA_6G04830)-RELATED"/>
    <property type="match status" value="1"/>
</dbReference>
<dbReference type="PANTHER" id="PTHR47839:SF1">
    <property type="entry name" value="DOMAIN PROTEIN, PUTATIVE (AFU_ORTHOLOGUE AFUA_6G04830)-RELATED"/>
    <property type="match status" value="1"/>
</dbReference>
<dbReference type="InterPro" id="IPR022155">
    <property type="entry name" value="DUF3684"/>
</dbReference>
<comment type="caution">
    <text evidence="1">The sequence shown here is derived from an EMBL/GenBank/DDBJ whole genome shotgun (WGS) entry which is preliminary data.</text>
</comment>
<accession>A0A507CL54</accession>
<sequence>MDTQKYRTASPKNMLTIEHLQVVSTNWEVLSFNGSGFGISVPMSTNVARARFRCNVTKEFSQEIERATHKGVPACTPLQIMWTPYNSSVASPKGNVGAVFSDLILSPRTQGRAFIGYERSRSSQTTMIYANLSQICRFPTSQTTGCSMHLSAHFIPTVERESIDFVDPALKVWNEEMLEAAGLVSRMVNEAAMDTIDQEYRKSSVTDGVAMGAHALASFYFRDSTPIPLVCQTLSKTFQASCFKRLRIISSMGVFPVHQVYSLNDLVMSNIIKHTPFVPNSVRADYGYVIDSLVKLGLRIGDFEVLTSELSMLRWETHLAHLAHLVWLKHCLVGYKKDCIPDLSSIHCFQQQLLYDVKKTNKEITSPS</sequence>
<protein>
    <submittedName>
        <fullName evidence="1">Uncharacterized protein</fullName>
    </submittedName>
</protein>